<sequence>MGGLDYLDDETLNHLLAAGLDLDDRDSLPAQLRRARAAGLLAHDHGWADEADSAHDGPQRAADVERRPEAPITSEERLRIIATSDVADSFLDNREQGADNCNNAGGGQDVDDPAPPPAAQWDNHDLEFLPDDGFDGFGFPPMPWDNPPREEPQERPVARERHFARERRMVRWGRRAREAGVEREGNLAREIRQRLAGRGWRRAPLEPAEQREPPRPVAQIPQLPPPEEAMPVDPEGERQRQLDLERELDIARQLELAENLDPAMFLEREWEPGPELESPPRPPPEPEPEPERQPEPQAQPPPPPPPEPARQQELVVPAPRAVRTPPPLCFMGDAIDERGPTPPGANAREFSITQVIEGGVRRYVINRDMTCGHGFDMQWHTIPTAEVGNLVCPICEREGGAEREMGGGQALVRCSTCRVRTCAWHRRTRFGLDFYAARDMVRMLEGQSTWEREPGRRERRGEGRRERRREEERRKRRRQEEEEEEAEEEERQEEERRRERHRREGRWREERRPAERWRRREEEEEEEEDSEEEERRERKAERRKRREEDRRREERRREQQATLRILYPFARHRSNKRKKK</sequence>
<feature type="region of interest" description="Disordered" evidence="1">
    <location>
        <begin position="194"/>
        <end position="240"/>
    </location>
</feature>
<dbReference type="Proteomes" id="UP000028545">
    <property type="component" value="Unassembled WGS sequence"/>
</dbReference>
<feature type="compositionally biased region" description="Basic and acidic residues" evidence="1">
    <location>
        <begin position="533"/>
        <end position="559"/>
    </location>
</feature>
<feature type="region of interest" description="Disordered" evidence="1">
    <location>
        <begin position="93"/>
        <end position="115"/>
    </location>
</feature>
<dbReference type="HOGENOM" id="CLU_470219_0_0_1"/>
<dbReference type="VEuPathDB" id="FungiDB:SAPIO_CDS5473"/>
<feature type="region of interest" description="Disordered" evidence="1">
    <location>
        <begin position="48"/>
        <end position="74"/>
    </location>
</feature>
<organism evidence="2 3">
    <name type="scientific">Pseudallescheria apiosperma</name>
    <name type="common">Scedosporium apiospermum</name>
    <dbReference type="NCBI Taxonomy" id="563466"/>
    <lineage>
        <taxon>Eukaryota</taxon>
        <taxon>Fungi</taxon>
        <taxon>Dikarya</taxon>
        <taxon>Ascomycota</taxon>
        <taxon>Pezizomycotina</taxon>
        <taxon>Sordariomycetes</taxon>
        <taxon>Hypocreomycetidae</taxon>
        <taxon>Microascales</taxon>
        <taxon>Microascaceae</taxon>
        <taxon>Scedosporium</taxon>
    </lineage>
</organism>
<dbReference type="EMBL" id="JOWA01000099">
    <property type="protein sequence ID" value="KEZ42313.1"/>
    <property type="molecule type" value="Genomic_DNA"/>
</dbReference>
<dbReference type="AlphaFoldDB" id="A0A084G4Q1"/>
<accession>A0A084G4Q1</accession>
<evidence type="ECO:0000256" key="1">
    <source>
        <dbReference type="SAM" id="MobiDB-lite"/>
    </source>
</evidence>
<feature type="compositionally biased region" description="Acidic residues" evidence="1">
    <location>
        <begin position="522"/>
        <end position="532"/>
    </location>
</feature>
<evidence type="ECO:0000313" key="3">
    <source>
        <dbReference type="Proteomes" id="UP000028545"/>
    </source>
</evidence>
<dbReference type="KEGG" id="sapo:SAPIO_CDS5473"/>
<feature type="compositionally biased region" description="Pro residues" evidence="1">
    <location>
        <begin position="297"/>
        <end position="308"/>
    </location>
</feature>
<feature type="region of interest" description="Disordered" evidence="1">
    <location>
        <begin position="272"/>
        <end position="311"/>
    </location>
</feature>
<gene>
    <name evidence="2" type="ORF">SAPIO_CDS5473</name>
</gene>
<name>A0A084G4Q1_PSEDA</name>
<comment type="caution">
    <text evidence="2">The sequence shown here is derived from an EMBL/GenBank/DDBJ whole genome shotgun (WGS) entry which is preliminary data.</text>
</comment>
<protein>
    <submittedName>
        <fullName evidence="2">Uncharacterized protein</fullName>
    </submittedName>
</protein>
<proteinExistence type="predicted"/>
<feature type="region of interest" description="Disordered" evidence="1">
    <location>
        <begin position="488"/>
        <end position="580"/>
    </location>
</feature>
<evidence type="ECO:0000313" key="2">
    <source>
        <dbReference type="EMBL" id="KEZ42313.1"/>
    </source>
</evidence>
<reference evidence="2 3" key="1">
    <citation type="journal article" date="2014" name="Genome Announc.">
        <title>Draft genome sequence of the pathogenic fungus Scedosporium apiospermum.</title>
        <authorList>
            <person name="Vandeputte P."/>
            <person name="Ghamrawi S."/>
            <person name="Rechenmann M."/>
            <person name="Iltis A."/>
            <person name="Giraud S."/>
            <person name="Fleury M."/>
            <person name="Thornton C."/>
            <person name="Delhaes L."/>
            <person name="Meyer W."/>
            <person name="Papon N."/>
            <person name="Bouchara J.P."/>
        </authorList>
    </citation>
    <scope>NUCLEOTIDE SEQUENCE [LARGE SCALE GENOMIC DNA]</scope>
    <source>
        <strain evidence="2 3">IHEM 14462</strain>
    </source>
</reference>
<feature type="compositionally biased region" description="Basic residues" evidence="1">
    <location>
        <begin position="570"/>
        <end position="580"/>
    </location>
</feature>
<dbReference type="GeneID" id="27724545"/>
<keyword evidence="3" id="KW-1185">Reference proteome</keyword>
<feature type="compositionally biased region" description="Basic and acidic residues" evidence="1">
    <location>
        <begin position="506"/>
        <end position="521"/>
    </location>
</feature>
<dbReference type="RefSeq" id="XP_016642112.1">
    <property type="nucleotide sequence ID" value="XM_016787797.1"/>
</dbReference>